<dbReference type="RefSeq" id="WP_184923215.1">
    <property type="nucleotide sequence ID" value="NZ_JACHJR010000001.1"/>
</dbReference>
<comment type="caution">
    <text evidence="1">The sequence shown here is derived from an EMBL/GenBank/DDBJ whole genome shotgun (WGS) entry which is preliminary data.</text>
</comment>
<keyword evidence="2" id="KW-1185">Reference proteome</keyword>
<name>A0A7W7SJM0_9ACTN</name>
<dbReference type="EMBL" id="JACHJR010000001">
    <property type="protein sequence ID" value="MBB4951337.1"/>
    <property type="molecule type" value="Genomic_DNA"/>
</dbReference>
<organism evidence="1 2">
    <name type="scientific">Kitasatospora gansuensis</name>
    <dbReference type="NCBI Taxonomy" id="258050"/>
    <lineage>
        <taxon>Bacteria</taxon>
        <taxon>Bacillati</taxon>
        <taxon>Actinomycetota</taxon>
        <taxon>Actinomycetes</taxon>
        <taxon>Kitasatosporales</taxon>
        <taxon>Streptomycetaceae</taxon>
        <taxon>Kitasatospora</taxon>
    </lineage>
</organism>
<proteinExistence type="predicted"/>
<reference evidence="1 2" key="1">
    <citation type="submission" date="2020-08" db="EMBL/GenBank/DDBJ databases">
        <title>Sequencing the genomes of 1000 actinobacteria strains.</title>
        <authorList>
            <person name="Klenk H.-P."/>
        </authorList>
    </citation>
    <scope>NUCLEOTIDE SEQUENCE [LARGE SCALE GENOMIC DNA]</scope>
    <source>
        <strain evidence="1 2">DSM 44786</strain>
    </source>
</reference>
<sequence>MITHGREAGQQRGGTVETWATWTTQGIRAGHGGVLTEELGAITGDLTLHTTWVDGEARITIQYTGAQDWFTVVGSPVTVTDETAARNLHQAMVEATKAGGGAHVPS</sequence>
<evidence type="ECO:0000313" key="1">
    <source>
        <dbReference type="EMBL" id="MBB4951337.1"/>
    </source>
</evidence>
<dbReference type="Proteomes" id="UP000573327">
    <property type="component" value="Unassembled WGS sequence"/>
</dbReference>
<evidence type="ECO:0000313" key="2">
    <source>
        <dbReference type="Proteomes" id="UP000573327"/>
    </source>
</evidence>
<dbReference type="AlphaFoldDB" id="A0A7W7SJM0"/>
<accession>A0A7W7SJM0</accession>
<gene>
    <name evidence="1" type="ORF">F4556_006872</name>
</gene>
<protein>
    <submittedName>
        <fullName evidence="1">Uncharacterized protein</fullName>
    </submittedName>
</protein>